<comment type="caution">
    <text evidence="1">The sequence shown here is derived from an EMBL/GenBank/DDBJ whole genome shotgun (WGS) entry which is preliminary data.</text>
</comment>
<feature type="non-terminal residue" evidence="1">
    <location>
        <position position="1"/>
    </location>
</feature>
<protein>
    <submittedName>
        <fullName evidence="1">Uncharacterized protein</fullName>
    </submittedName>
</protein>
<dbReference type="Proteomes" id="UP000478052">
    <property type="component" value="Unassembled WGS sequence"/>
</dbReference>
<dbReference type="AlphaFoldDB" id="A0A6G0W0Q5"/>
<proteinExistence type="predicted"/>
<organism evidence="1 2">
    <name type="scientific">Aphis craccivora</name>
    <name type="common">Cowpea aphid</name>
    <dbReference type="NCBI Taxonomy" id="307492"/>
    <lineage>
        <taxon>Eukaryota</taxon>
        <taxon>Metazoa</taxon>
        <taxon>Ecdysozoa</taxon>
        <taxon>Arthropoda</taxon>
        <taxon>Hexapoda</taxon>
        <taxon>Insecta</taxon>
        <taxon>Pterygota</taxon>
        <taxon>Neoptera</taxon>
        <taxon>Paraneoptera</taxon>
        <taxon>Hemiptera</taxon>
        <taxon>Sternorrhyncha</taxon>
        <taxon>Aphidomorpha</taxon>
        <taxon>Aphidoidea</taxon>
        <taxon>Aphididae</taxon>
        <taxon>Aphidini</taxon>
        <taxon>Aphis</taxon>
        <taxon>Aphis</taxon>
    </lineage>
</organism>
<sequence>EQRLQEAKLEKINLGENNPTKKKYKNIDQRIKNTVENYETSNIITYLKAGYFWYKFFLNRIKCRGSIVAGYNLPDQMTGFCHARSGNWLPLSQDIVTCPKRGAARDLGSEPVTPGNWFVITVEEGTVVVEHVYKWQGFIPLQFPDGQPSRN</sequence>
<reference evidence="1 2" key="1">
    <citation type="submission" date="2019-08" db="EMBL/GenBank/DDBJ databases">
        <title>Whole genome of Aphis craccivora.</title>
        <authorList>
            <person name="Voronova N.V."/>
            <person name="Shulinski R.S."/>
            <person name="Bandarenka Y.V."/>
            <person name="Zhorov D.G."/>
            <person name="Warner D."/>
        </authorList>
    </citation>
    <scope>NUCLEOTIDE SEQUENCE [LARGE SCALE GENOMIC DNA]</scope>
    <source>
        <strain evidence="1">180601</strain>
        <tissue evidence="1">Whole Body</tissue>
    </source>
</reference>
<evidence type="ECO:0000313" key="2">
    <source>
        <dbReference type="Proteomes" id="UP000478052"/>
    </source>
</evidence>
<gene>
    <name evidence="1" type="ORF">FWK35_00026552</name>
</gene>
<dbReference type="EMBL" id="VUJU01009726">
    <property type="protein sequence ID" value="KAF0718043.1"/>
    <property type="molecule type" value="Genomic_DNA"/>
</dbReference>
<accession>A0A6G0W0Q5</accession>
<evidence type="ECO:0000313" key="1">
    <source>
        <dbReference type="EMBL" id="KAF0718043.1"/>
    </source>
</evidence>
<keyword evidence="2" id="KW-1185">Reference proteome</keyword>
<name>A0A6G0W0Q5_APHCR</name>